<evidence type="ECO:0000259" key="4">
    <source>
        <dbReference type="Pfam" id="PF08545"/>
    </source>
</evidence>
<dbReference type="InterPro" id="IPR013747">
    <property type="entry name" value="ACP_syn_III_C"/>
</dbReference>
<dbReference type="PANTHER" id="PTHR34069">
    <property type="entry name" value="3-OXOACYL-[ACYL-CARRIER-PROTEIN] SYNTHASE 3"/>
    <property type="match status" value="1"/>
</dbReference>
<dbReference type="EMBL" id="SHBH01000028">
    <property type="protein sequence ID" value="RZO25759.1"/>
    <property type="molecule type" value="Genomic_DNA"/>
</dbReference>
<dbReference type="Gene3D" id="3.40.47.10">
    <property type="match status" value="2"/>
</dbReference>
<reference evidence="5 6" key="1">
    <citation type="submission" date="2019-02" db="EMBL/GenBank/DDBJ databases">
        <title>Prokaryotic population dynamics and viral predation in marine succession experiment using metagenomics: the confinement effect.</title>
        <authorList>
            <person name="Haro-Moreno J.M."/>
            <person name="Rodriguez-Valera F."/>
            <person name="Lopez-Perez M."/>
        </authorList>
    </citation>
    <scope>NUCLEOTIDE SEQUENCE [LARGE SCALE GENOMIC DNA]</scope>
    <source>
        <strain evidence="5">MED-G162</strain>
    </source>
</reference>
<evidence type="ECO:0000259" key="3">
    <source>
        <dbReference type="Pfam" id="PF08541"/>
    </source>
</evidence>
<dbReference type="SUPFAM" id="SSF53901">
    <property type="entry name" value="Thiolase-like"/>
    <property type="match status" value="1"/>
</dbReference>
<dbReference type="PANTHER" id="PTHR34069:SF2">
    <property type="entry name" value="BETA-KETOACYL-[ACYL-CARRIER-PROTEIN] SYNTHASE III"/>
    <property type="match status" value="1"/>
</dbReference>
<evidence type="ECO:0000313" key="5">
    <source>
        <dbReference type="EMBL" id="RZO25759.1"/>
    </source>
</evidence>
<evidence type="ECO:0000256" key="2">
    <source>
        <dbReference type="ARBA" id="ARBA00023315"/>
    </source>
</evidence>
<dbReference type="GO" id="GO:0044550">
    <property type="term" value="P:secondary metabolite biosynthetic process"/>
    <property type="evidence" value="ECO:0007669"/>
    <property type="project" value="TreeGrafter"/>
</dbReference>
<dbReference type="Pfam" id="PF08545">
    <property type="entry name" value="ACP_syn_III"/>
    <property type="match status" value="1"/>
</dbReference>
<feature type="domain" description="Beta-ketoacyl-[acyl-carrier-protein] synthase III N-terminal" evidence="4">
    <location>
        <begin position="149"/>
        <end position="226"/>
    </location>
</feature>
<keyword evidence="2" id="KW-0012">Acyltransferase</keyword>
<dbReference type="InterPro" id="IPR013751">
    <property type="entry name" value="ACP_syn_III_N"/>
</dbReference>
<dbReference type="CDD" id="cd00830">
    <property type="entry name" value="KAS_III"/>
    <property type="match status" value="1"/>
</dbReference>
<sequence>MEIHIAGTGVWYPEDIITNDEIVNSYNNYVDIFNQENKDSISNGKINPLEHSSVEFIEKASGIKTRHVIDKENILDVNRMMPALKHEDESRLSIQAFAGIEAAKKAMEQANVTVDDIDAVILGTSHNARFYPAVAIEIQNELGINGYAYDMLVGCSSTTFAINNAYSDIASGLADTILVVNPEISTPAVNFGKRDIHFIFGDGCVATIIKKNSSSNKSFKILDRKLFTQFSNNIRSDWSYLARTATDNKTSDDLIFNQNGSSVFKEVCPLVAKLITEQLEKNNIKPDEISKYWLHQANSRMINLIVSKVIGSNDFDTNLAPLPIEKFGNLASAGSMFSFNLNNDLQPGERGIICSFGAGYSVCSMLVEKV</sequence>
<evidence type="ECO:0000256" key="1">
    <source>
        <dbReference type="ARBA" id="ARBA00022679"/>
    </source>
</evidence>
<keyword evidence="1" id="KW-0808">Transferase</keyword>
<organism evidence="5 6">
    <name type="scientific">SAR86 cluster bacterium</name>
    <dbReference type="NCBI Taxonomy" id="2030880"/>
    <lineage>
        <taxon>Bacteria</taxon>
        <taxon>Pseudomonadati</taxon>
        <taxon>Pseudomonadota</taxon>
        <taxon>Gammaproteobacteria</taxon>
        <taxon>SAR86 cluster</taxon>
    </lineage>
</organism>
<dbReference type="GO" id="GO:0006633">
    <property type="term" value="P:fatty acid biosynthetic process"/>
    <property type="evidence" value="ECO:0007669"/>
    <property type="project" value="InterPro"/>
</dbReference>
<comment type="caution">
    <text evidence="5">The sequence shown here is derived from an EMBL/GenBank/DDBJ whole genome shotgun (WGS) entry which is preliminary data.</text>
</comment>
<evidence type="ECO:0000313" key="6">
    <source>
        <dbReference type="Proteomes" id="UP000319384"/>
    </source>
</evidence>
<accession>A0A520MX48</accession>
<dbReference type="Pfam" id="PF08541">
    <property type="entry name" value="ACP_syn_III_C"/>
    <property type="match status" value="1"/>
</dbReference>
<gene>
    <name evidence="5" type="ORF">EVA95_03175</name>
</gene>
<dbReference type="NCBIfam" id="NF005703">
    <property type="entry name" value="PRK07515.1"/>
    <property type="match status" value="1"/>
</dbReference>
<proteinExistence type="predicted"/>
<feature type="domain" description="Beta-ketoacyl-[acyl-carrier-protein] synthase III C-terminal" evidence="3">
    <location>
        <begin position="279"/>
        <end position="368"/>
    </location>
</feature>
<dbReference type="AlphaFoldDB" id="A0A520MX48"/>
<protein>
    <submittedName>
        <fullName evidence="5">Beta-ketoacyl-ACP synthase III</fullName>
    </submittedName>
</protein>
<name>A0A520MX48_9GAMM</name>
<dbReference type="GO" id="GO:0004315">
    <property type="term" value="F:3-oxoacyl-[acyl-carrier-protein] synthase activity"/>
    <property type="evidence" value="ECO:0007669"/>
    <property type="project" value="InterPro"/>
</dbReference>
<dbReference type="InterPro" id="IPR016039">
    <property type="entry name" value="Thiolase-like"/>
</dbReference>
<dbReference type="Proteomes" id="UP000319384">
    <property type="component" value="Unassembled WGS sequence"/>
</dbReference>